<sequence>GRISSSNMRIAFIICLALHIMPVDGVVVSTSDSPQTCENRFLEAAFSIVEEHQWCRAAEEYATCINGLTNLRSPTLKQRSLLKLRVWYKNEPRCNVESLING</sequence>
<comment type="caution">
    <text evidence="2">The sequence shown here is derived from an EMBL/GenBank/DDBJ whole genome shotgun (WGS) entry which is preliminary data.</text>
</comment>
<reference evidence="2" key="1">
    <citation type="journal article" date="2023" name="G3 (Bethesda)">
        <title>A reference genome for the long-term kleptoplast-retaining sea slug Elysia crispata morphotype clarki.</title>
        <authorList>
            <person name="Eastman K.E."/>
            <person name="Pendleton A.L."/>
            <person name="Shaikh M.A."/>
            <person name="Suttiyut T."/>
            <person name="Ogas R."/>
            <person name="Tomko P."/>
            <person name="Gavelis G."/>
            <person name="Widhalm J.R."/>
            <person name="Wisecaver J.H."/>
        </authorList>
    </citation>
    <scope>NUCLEOTIDE SEQUENCE</scope>
    <source>
        <strain evidence="2">ECLA1</strain>
    </source>
</reference>
<protein>
    <submittedName>
        <fullName evidence="2">Uncharacterized protein</fullName>
    </submittedName>
</protein>
<evidence type="ECO:0000313" key="3">
    <source>
        <dbReference type="Proteomes" id="UP001283361"/>
    </source>
</evidence>
<evidence type="ECO:0000313" key="2">
    <source>
        <dbReference type="EMBL" id="KAK3760221.1"/>
    </source>
</evidence>
<name>A0AAE0Z0X3_9GAST</name>
<dbReference type="Proteomes" id="UP001283361">
    <property type="component" value="Unassembled WGS sequence"/>
</dbReference>
<gene>
    <name evidence="2" type="ORF">RRG08_005037</name>
</gene>
<dbReference type="AlphaFoldDB" id="A0AAE0Z0X3"/>
<organism evidence="2 3">
    <name type="scientific">Elysia crispata</name>
    <name type="common">lettuce slug</name>
    <dbReference type="NCBI Taxonomy" id="231223"/>
    <lineage>
        <taxon>Eukaryota</taxon>
        <taxon>Metazoa</taxon>
        <taxon>Spiralia</taxon>
        <taxon>Lophotrochozoa</taxon>
        <taxon>Mollusca</taxon>
        <taxon>Gastropoda</taxon>
        <taxon>Heterobranchia</taxon>
        <taxon>Euthyneura</taxon>
        <taxon>Panpulmonata</taxon>
        <taxon>Sacoglossa</taxon>
        <taxon>Placobranchoidea</taxon>
        <taxon>Plakobranchidae</taxon>
        <taxon>Elysia</taxon>
    </lineage>
</organism>
<dbReference type="EMBL" id="JAWDGP010005038">
    <property type="protein sequence ID" value="KAK3760221.1"/>
    <property type="molecule type" value="Genomic_DNA"/>
</dbReference>
<keyword evidence="3" id="KW-1185">Reference proteome</keyword>
<evidence type="ECO:0000256" key="1">
    <source>
        <dbReference type="SAM" id="SignalP"/>
    </source>
</evidence>
<accession>A0AAE0Z0X3</accession>
<proteinExistence type="predicted"/>
<feature type="signal peptide" evidence="1">
    <location>
        <begin position="1"/>
        <end position="25"/>
    </location>
</feature>
<feature type="non-terminal residue" evidence="2">
    <location>
        <position position="1"/>
    </location>
</feature>
<feature type="chain" id="PRO_5041979338" evidence="1">
    <location>
        <begin position="26"/>
        <end position="102"/>
    </location>
</feature>
<keyword evidence="1" id="KW-0732">Signal</keyword>